<dbReference type="OrthoDB" id="264354at2759"/>
<keyword evidence="2" id="KW-0808">Transferase</keyword>
<keyword evidence="6" id="KW-0833">Ubl conjugation pathway</keyword>
<evidence type="ECO:0000256" key="6">
    <source>
        <dbReference type="ARBA" id="ARBA00022786"/>
    </source>
</evidence>
<dbReference type="PANTHER" id="PTHR46065">
    <property type="entry name" value="E3 UBIQUITIN-PROTEIN LIGASE MARCH 2/3 FAMILY MEMBER"/>
    <property type="match status" value="1"/>
</dbReference>
<evidence type="ECO:0000256" key="1">
    <source>
        <dbReference type="ARBA" id="ARBA00004141"/>
    </source>
</evidence>
<dbReference type="GO" id="GO:0016020">
    <property type="term" value="C:membrane"/>
    <property type="evidence" value="ECO:0007669"/>
    <property type="project" value="UniProtKB-SubCell"/>
</dbReference>
<dbReference type="GO" id="GO:0016740">
    <property type="term" value="F:transferase activity"/>
    <property type="evidence" value="ECO:0007669"/>
    <property type="project" value="UniProtKB-KW"/>
</dbReference>
<keyword evidence="9 11" id="KW-0472">Membrane</keyword>
<sequence length="528" mass="56810">MTTVAGDGAAAAAAAAAADASASTTQPRFAQPSLHPHMPCHRPTTTSTTTAPATTTATTTAMMIEHSQAAAAAAATGSSSTTGNEGTESVDMQRLTPAVSPAASCCTSQPHPSPISPHPNNNNHQHHHQHLQHLQQQQHTAVSIAERPPAADADNVSCASAVTCRICKLTEDESELPLIQPCLCKGSVGFVHAECLRVWFGMANCSARITPPEQQQEQEPEHEDDDDDRSATSHAAAAAAAANATPSTSSSASTSTYVSPSQSTEQLHRVSDHHVTVVIESAAGTPAPLPNNSHFGSDSDSASVDSDFSSDSSLDLPDAVVWDLDEEEEEIDPLVLLQSQEFRCEICHFRFGLEFHQRKFKQWDKLKFTKGEKRQLKANVACYALAGLTIGWTTNTFLLPLISDAAEGFNYYFMALLLIVSWIIWLTLFIVHLRFYIRVYRRWKLANRDMHVLSYEEAIRSREAPADDSTACPSMNPTGDSCKKMRRASRVSCSPSEGAGVASSSSSSATPYTAECDSSVIPMRVLGQ</sequence>
<feature type="region of interest" description="Disordered" evidence="10">
    <location>
        <begin position="493"/>
        <end position="515"/>
    </location>
</feature>
<evidence type="ECO:0000256" key="2">
    <source>
        <dbReference type="ARBA" id="ARBA00022679"/>
    </source>
</evidence>
<feature type="compositionally biased region" description="Low complexity" evidence="10">
    <location>
        <begin position="298"/>
        <end position="312"/>
    </location>
</feature>
<feature type="compositionally biased region" description="Low complexity" evidence="10">
    <location>
        <begin position="43"/>
        <end position="52"/>
    </location>
</feature>
<gene>
    <name evidence="13" type="ORF">CAOG_007627</name>
</gene>
<accession>A0A0D2X547</accession>
<comment type="subcellular location">
    <subcellularLocation>
        <location evidence="1">Membrane</location>
        <topology evidence="1">Multi-pass membrane protein</topology>
    </subcellularLocation>
</comment>
<keyword evidence="8 11" id="KW-1133">Transmembrane helix</keyword>
<dbReference type="InParanoid" id="A0A0D2X547"/>
<dbReference type="CDD" id="cd16495">
    <property type="entry name" value="RING_CH-C4HC3_MARCH"/>
    <property type="match status" value="1"/>
</dbReference>
<organism evidence="13 14">
    <name type="scientific">Capsaspora owczarzaki (strain ATCC 30864)</name>
    <dbReference type="NCBI Taxonomy" id="595528"/>
    <lineage>
        <taxon>Eukaryota</taxon>
        <taxon>Filasterea</taxon>
        <taxon>Capsaspora</taxon>
    </lineage>
</organism>
<feature type="region of interest" description="Disordered" evidence="10">
    <location>
        <begin position="210"/>
        <end position="270"/>
    </location>
</feature>
<feature type="transmembrane region" description="Helical" evidence="11">
    <location>
        <begin position="380"/>
        <end position="399"/>
    </location>
</feature>
<dbReference type="PROSITE" id="PS51292">
    <property type="entry name" value="ZF_RING_CH"/>
    <property type="match status" value="1"/>
</dbReference>
<feature type="compositionally biased region" description="Low complexity" evidence="10">
    <location>
        <begin position="69"/>
        <end position="83"/>
    </location>
</feature>
<proteinExistence type="predicted"/>
<evidence type="ECO:0000256" key="9">
    <source>
        <dbReference type="ARBA" id="ARBA00023136"/>
    </source>
</evidence>
<feature type="domain" description="RING-CH-type" evidence="12">
    <location>
        <begin position="156"/>
        <end position="221"/>
    </location>
</feature>
<dbReference type="GO" id="GO:0008270">
    <property type="term" value="F:zinc ion binding"/>
    <property type="evidence" value="ECO:0007669"/>
    <property type="project" value="UniProtKB-KW"/>
</dbReference>
<dbReference type="STRING" id="595528.A0A0D2X547"/>
<keyword evidence="3 11" id="KW-0812">Transmembrane</keyword>
<feature type="region of interest" description="Disordered" evidence="10">
    <location>
        <begin position="282"/>
        <end position="312"/>
    </location>
</feature>
<feature type="region of interest" description="Disordered" evidence="10">
    <location>
        <begin position="68"/>
        <end position="142"/>
    </location>
</feature>
<evidence type="ECO:0000256" key="11">
    <source>
        <dbReference type="SAM" id="Phobius"/>
    </source>
</evidence>
<evidence type="ECO:0000256" key="7">
    <source>
        <dbReference type="ARBA" id="ARBA00022833"/>
    </source>
</evidence>
<reference evidence="14" key="1">
    <citation type="submission" date="2011-02" db="EMBL/GenBank/DDBJ databases">
        <title>The Genome Sequence of Capsaspora owczarzaki ATCC 30864.</title>
        <authorList>
            <person name="Russ C."/>
            <person name="Cuomo C."/>
            <person name="Burger G."/>
            <person name="Gray M.W."/>
            <person name="Holland P.W.H."/>
            <person name="King N."/>
            <person name="Lang F.B.F."/>
            <person name="Roger A.J."/>
            <person name="Ruiz-Trillo I."/>
            <person name="Young S.K."/>
            <person name="Zeng Q."/>
            <person name="Gargeya S."/>
            <person name="Alvarado L."/>
            <person name="Berlin A."/>
            <person name="Chapman S.B."/>
            <person name="Chen Z."/>
            <person name="Freedman E."/>
            <person name="Gellesch M."/>
            <person name="Goldberg J."/>
            <person name="Griggs A."/>
            <person name="Gujja S."/>
            <person name="Heilman E."/>
            <person name="Heiman D."/>
            <person name="Howarth C."/>
            <person name="Mehta T."/>
            <person name="Neiman D."/>
            <person name="Pearson M."/>
            <person name="Roberts A."/>
            <person name="Saif S."/>
            <person name="Shea T."/>
            <person name="Shenoy N."/>
            <person name="Sisk P."/>
            <person name="Stolte C."/>
            <person name="Sykes S."/>
            <person name="White J."/>
            <person name="Yandava C."/>
            <person name="Haas B."/>
            <person name="Nusbaum C."/>
            <person name="Birren B."/>
        </authorList>
    </citation>
    <scope>NUCLEOTIDE SEQUENCE</scope>
    <source>
        <strain evidence="14">ATCC 30864</strain>
    </source>
</reference>
<evidence type="ECO:0000259" key="12">
    <source>
        <dbReference type="PROSITE" id="PS51292"/>
    </source>
</evidence>
<keyword evidence="7" id="KW-0862">Zinc</keyword>
<evidence type="ECO:0000256" key="3">
    <source>
        <dbReference type="ARBA" id="ARBA00022692"/>
    </source>
</evidence>
<keyword evidence="14" id="KW-1185">Reference proteome</keyword>
<keyword evidence="4" id="KW-0479">Metal-binding</keyword>
<protein>
    <recommendedName>
        <fullName evidence="12">RING-CH-type domain-containing protein</fullName>
    </recommendedName>
</protein>
<name>A0A0D2X547_CAPO3</name>
<feature type="transmembrane region" description="Helical" evidence="11">
    <location>
        <begin position="411"/>
        <end position="437"/>
    </location>
</feature>
<keyword evidence="5" id="KW-0863">Zinc-finger</keyword>
<feature type="region of interest" description="Disordered" evidence="10">
    <location>
        <begin position="18"/>
        <end position="52"/>
    </location>
</feature>
<evidence type="ECO:0000313" key="14">
    <source>
        <dbReference type="Proteomes" id="UP000008743"/>
    </source>
</evidence>
<dbReference type="SUPFAM" id="SSF57850">
    <property type="entry name" value="RING/U-box"/>
    <property type="match status" value="1"/>
</dbReference>
<dbReference type="Proteomes" id="UP000008743">
    <property type="component" value="Unassembled WGS sequence"/>
</dbReference>
<evidence type="ECO:0000256" key="4">
    <source>
        <dbReference type="ARBA" id="ARBA00022723"/>
    </source>
</evidence>
<dbReference type="AlphaFoldDB" id="A0A0D2X547"/>
<evidence type="ECO:0000256" key="8">
    <source>
        <dbReference type="ARBA" id="ARBA00022989"/>
    </source>
</evidence>
<feature type="compositionally biased region" description="Acidic residues" evidence="10">
    <location>
        <begin position="216"/>
        <end position="228"/>
    </location>
</feature>
<dbReference type="PANTHER" id="PTHR46065:SF3">
    <property type="entry name" value="FI20425P1"/>
    <property type="match status" value="1"/>
</dbReference>
<feature type="compositionally biased region" description="Low complexity" evidence="10">
    <location>
        <begin position="232"/>
        <end position="264"/>
    </location>
</feature>
<dbReference type="InterPro" id="IPR013083">
    <property type="entry name" value="Znf_RING/FYVE/PHD"/>
</dbReference>
<feature type="compositionally biased region" description="Low complexity" evidence="10">
    <location>
        <begin position="494"/>
        <end position="515"/>
    </location>
</feature>
<evidence type="ECO:0000256" key="10">
    <source>
        <dbReference type="SAM" id="MobiDB-lite"/>
    </source>
</evidence>
<evidence type="ECO:0000313" key="13">
    <source>
        <dbReference type="EMBL" id="KJE97179.1"/>
    </source>
</evidence>
<dbReference type="InterPro" id="IPR011016">
    <property type="entry name" value="Znf_RING-CH"/>
</dbReference>
<dbReference type="EMBL" id="KE346373">
    <property type="protein sequence ID" value="KJE97179.1"/>
    <property type="molecule type" value="Genomic_DNA"/>
</dbReference>
<evidence type="ECO:0000256" key="5">
    <source>
        <dbReference type="ARBA" id="ARBA00022771"/>
    </source>
</evidence>
<dbReference type="Gene3D" id="3.30.40.10">
    <property type="entry name" value="Zinc/RING finger domain, C3HC4 (zinc finger)"/>
    <property type="match status" value="1"/>
</dbReference>
<dbReference type="SMART" id="SM00744">
    <property type="entry name" value="RINGv"/>
    <property type="match status" value="1"/>
</dbReference>
<dbReference type="Pfam" id="PF12906">
    <property type="entry name" value="RINGv"/>
    <property type="match status" value="1"/>
</dbReference>